<gene>
    <name evidence="7" type="ORF">I596_977</name>
</gene>
<comment type="subcellular location">
    <subcellularLocation>
        <location evidence="1">Membrane</location>
        <topology evidence="1">Multi-pass membrane protein</topology>
    </subcellularLocation>
</comment>
<dbReference type="STRING" id="1300342.I596_977"/>
<accession>A0A160DRZ2</accession>
<feature type="transmembrane region" description="Helical" evidence="5">
    <location>
        <begin position="6"/>
        <end position="24"/>
    </location>
</feature>
<dbReference type="PANTHER" id="PTHR33507">
    <property type="entry name" value="INNER MEMBRANE PROTEIN YBBJ"/>
    <property type="match status" value="1"/>
</dbReference>
<dbReference type="InterPro" id="IPR002810">
    <property type="entry name" value="NfeD-like_C"/>
</dbReference>
<keyword evidence="8" id="KW-1185">Reference proteome</keyword>
<evidence type="ECO:0000313" key="7">
    <source>
        <dbReference type="EMBL" id="ANB17007.1"/>
    </source>
</evidence>
<keyword evidence="4 5" id="KW-0472">Membrane</keyword>
<evidence type="ECO:0000256" key="4">
    <source>
        <dbReference type="ARBA" id="ARBA00023136"/>
    </source>
</evidence>
<dbReference type="Gene3D" id="2.40.50.140">
    <property type="entry name" value="Nucleic acid-binding proteins"/>
    <property type="match status" value="1"/>
</dbReference>
<dbReference type="InterPro" id="IPR052165">
    <property type="entry name" value="Membrane_assoc_protease"/>
</dbReference>
<sequence>MNWLPAGLALHYGWWLAALVLIAAEIVAPGYFLLWIGLAAALMGLLTLLFPNLAPLVQAIAFALLALATCLVYWKFIRPAAERRDDQPLLNRKGERMLGRQLIVAEAIVNGRGKVKVGDTVWLAEGPDVPVGTAVEVIGISGTTLKVRSVVTPA</sequence>
<keyword evidence="2 5" id="KW-0812">Transmembrane</keyword>
<dbReference type="PANTHER" id="PTHR33507:SF3">
    <property type="entry name" value="INNER MEMBRANE PROTEIN YBBJ"/>
    <property type="match status" value="1"/>
</dbReference>
<evidence type="ECO:0000313" key="8">
    <source>
        <dbReference type="Proteomes" id="UP000076830"/>
    </source>
</evidence>
<feature type="domain" description="NfeD-like C-terminal" evidence="6">
    <location>
        <begin position="95"/>
        <end position="148"/>
    </location>
</feature>
<dbReference type="RefSeq" id="WP_067644821.1">
    <property type="nucleotide sequence ID" value="NZ_CP015249.1"/>
</dbReference>
<proteinExistence type="predicted"/>
<protein>
    <submittedName>
        <fullName evidence="7">Membrane protein</fullName>
    </submittedName>
</protein>
<dbReference type="EMBL" id="CP015249">
    <property type="protein sequence ID" value="ANB17007.1"/>
    <property type="molecule type" value="Genomic_DNA"/>
</dbReference>
<evidence type="ECO:0000259" key="6">
    <source>
        <dbReference type="Pfam" id="PF01957"/>
    </source>
</evidence>
<dbReference type="Proteomes" id="UP000076830">
    <property type="component" value="Chromosome"/>
</dbReference>
<evidence type="ECO:0000256" key="2">
    <source>
        <dbReference type="ARBA" id="ARBA00022692"/>
    </source>
</evidence>
<dbReference type="AlphaFoldDB" id="A0A160DRZ2"/>
<feature type="transmembrane region" description="Helical" evidence="5">
    <location>
        <begin position="56"/>
        <end position="74"/>
    </location>
</feature>
<dbReference type="OrthoDB" id="9810336at2"/>
<keyword evidence="3 5" id="KW-1133">Transmembrane helix</keyword>
<evidence type="ECO:0000256" key="3">
    <source>
        <dbReference type="ARBA" id="ARBA00022989"/>
    </source>
</evidence>
<dbReference type="KEGG" id="dko:I596_977"/>
<dbReference type="InterPro" id="IPR012340">
    <property type="entry name" value="NA-bd_OB-fold"/>
</dbReference>
<organism evidence="7 8">
    <name type="scientific">Dokdonella koreensis DS-123</name>
    <dbReference type="NCBI Taxonomy" id="1300342"/>
    <lineage>
        <taxon>Bacteria</taxon>
        <taxon>Pseudomonadati</taxon>
        <taxon>Pseudomonadota</taxon>
        <taxon>Gammaproteobacteria</taxon>
        <taxon>Lysobacterales</taxon>
        <taxon>Rhodanobacteraceae</taxon>
        <taxon>Dokdonella</taxon>
    </lineage>
</organism>
<reference evidence="7 8" key="1">
    <citation type="submission" date="2016-04" db="EMBL/GenBank/DDBJ databases">
        <title>Complete genome sequence of Dokdonella koreensis DS-123T.</title>
        <authorList>
            <person name="Kim J.F."/>
            <person name="Lee H."/>
            <person name="Kwak M.-J."/>
        </authorList>
    </citation>
    <scope>NUCLEOTIDE SEQUENCE [LARGE SCALE GENOMIC DNA]</scope>
    <source>
        <strain evidence="7 8">DS-123</strain>
    </source>
</reference>
<evidence type="ECO:0000256" key="1">
    <source>
        <dbReference type="ARBA" id="ARBA00004141"/>
    </source>
</evidence>
<dbReference type="Pfam" id="PF01957">
    <property type="entry name" value="NfeD"/>
    <property type="match status" value="1"/>
</dbReference>
<evidence type="ECO:0000256" key="5">
    <source>
        <dbReference type="SAM" id="Phobius"/>
    </source>
</evidence>
<dbReference type="GO" id="GO:0005886">
    <property type="term" value="C:plasma membrane"/>
    <property type="evidence" value="ECO:0007669"/>
    <property type="project" value="TreeGrafter"/>
</dbReference>
<name>A0A160DRZ2_9GAMM</name>